<name>A0A165I3D2_EXIGL</name>
<dbReference type="Proteomes" id="UP000077266">
    <property type="component" value="Unassembled WGS sequence"/>
</dbReference>
<proteinExistence type="predicted"/>
<dbReference type="EMBL" id="KV426000">
    <property type="protein sequence ID" value="KZV92837.1"/>
    <property type="molecule type" value="Genomic_DNA"/>
</dbReference>
<sequence>MRDVSKNFFLSDLEFLADTPLSEPLARITWLVEPCTILHRLSHSPRLDSIVSCPLHIQTAPTVLQQVQGALDKTSLLRAVSGLYRTPERISMLENALEVHVFQRLEKVLKDGGGLDSSGASGTFTVALHAELALLAYLDTLSCRPFSYIGMSEPSCLPCYEFIAAYTEVSRRHHFYLRGSDCHTTFPWAVPPLHAAHEARIRRNFVEFISVDFAEACAELCRHLGVGHEEMVQETDRYDSARFTGRNFNFCIHSKEAASYRCGKIQ</sequence>
<reference evidence="1 2" key="1">
    <citation type="journal article" date="2016" name="Mol. Biol. Evol.">
        <title>Comparative Genomics of Early-Diverging Mushroom-Forming Fungi Provides Insights into the Origins of Lignocellulose Decay Capabilities.</title>
        <authorList>
            <person name="Nagy L.G."/>
            <person name="Riley R."/>
            <person name="Tritt A."/>
            <person name="Adam C."/>
            <person name="Daum C."/>
            <person name="Floudas D."/>
            <person name="Sun H."/>
            <person name="Yadav J.S."/>
            <person name="Pangilinan J."/>
            <person name="Larsson K.H."/>
            <person name="Matsuura K."/>
            <person name="Barry K."/>
            <person name="Labutti K."/>
            <person name="Kuo R."/>
            <person name="Ohm R.A."/>
            <person name="Bhattacharya S.S."/>
            <person name="Shirouzu T."/>
            <person name="Yoshinaga Y."/>
            <person name="Martin F.M."/>
            <person name="Grigoriev I.V."/>
            <person name="Hibbett D.S."/>
        </authorList>
    </citation>
    <scope>NUCLEOTIDE SEQUENCE [LARGE SCALE GENOMIC DNA]</scope>
    <source>
        <strain evidence="1 2">HHB12029</strain>
    </source>
</reference>
<dbReference type="Pfam" id="PF14441">
    <property type="entry name" value="OTT_1508_deam"/>
    <property type="match status" value="1"/>
</dbReference>
<dbReference type="OrthoDB" id="4506255at2759"/>
<organism evidence="1 2">
    <name type="scientific">Exidia glandulosa HHB12029</name>
    <dbReference type="NCBI Taxonomy" id="1314781"/>
    <lineage>
        <taxon>Eukaryota</taxon>
        <taxon>Fungi</taxon>
        <taxon>Dikarya</taxon>
        <taxon>Basidiomycota</taxon>
        <taxon>Agaricomycotina</taxon>
        <taxon>Agaricomycetes</taxon>
        <taxon>Auriculariales</taxon>
        <taxon>Exidiaceae</taxon>
        <taxon>Exidia</taxon>
    </lineage>
</organism>
<dbReference type="AlphaFoldDB" id="A0A165I3D2"/>
<evidence type="ECO:0000313" key="2">
    <source>
        <dbReference type="Proteomes" id="UP000077266"/>
    </source>
</evidence>
<evidence type="ECO:0000313" key="1">
    <source>
        <dbReference type="EMBL" id="KZV92837.1"/>
    </source>
</evidence>
<gene>
    <name evidence="1" type="ORF">EXIGLDRAFT_768567</name>
</gene>
<protein>
    <submittedName>
        <fullName evidence="1">Uncharacterized protein</fullName>
    </submittedName>
</protein>
<keyword evidence="2" id="KW-1185">Reference proteome</keyword>
<accession>A0A165I3D2</accession>
<dbReference type="InParanoid" id="A0A165I3D2"/>
<dbReference type="InterPro" id="IPR027796">
    <property type="entry name" value="OTT_1508_deam-like"/>
</dbReference>